<gene>
    <name evidence="1" type="ORF">GMARGA_LOCUS36695</name>
</gene>
<name>A0ABN7X173_GIGMA</name>
<evidence type="ECO:0000313" key="1">
    <source>
        <dbReference type="EMBL" id="CAG8843722.1"/>
    </source>
</evidence>
<dbReference type="EMBL" id="CAJVQB010073363">
    <property type="protein sequence ID" value="CAG8843722.1"/>
    <property type="molecule type" value="Genomic_DNA"/>
</dbReference>
<evidence type="ECO:0000313" key="2">
    <source>
        <dbReference type="Proteomes" id="UP000789901"/>
    </source>
</evidence>
<reference evidence="1 2" key="1">
    <citation type="submission" date="2021-06" db="EMBL/GenBank/DDBJ databases">
        <authorList>
            <person name="Kallberg Y."/>
            <person name="Tangrot J."/>
            <person name="Rosling A."/>
        </authorList>
    </citation>
    <scope>NUCLEOTIDE SEQUENCE [LARGE SCALE GENOMIC DNA]</scope>
    <source>
        <strain evidence="1 2">120-4 pot B 10/14</strain>
    </source>
</reference>
<keyword evidence="2" id="KW-1185">Reference proteome</keyword>
<comment type="caution">
    <text evidence="1">The sequence shown here is derived from an EMBL/GenBank/DDBJ whole genome shotgun (WGS) entry which is preliminary data.</text>
</comment>
<dbReference type="Proteomes" id="UP000789901">
    <property type="component" value="Unassembled WGS sequence"/>
</dbReference>
<sequence>MARTNSNWSEIANKLQQAFENFCTTFNNDMAKLANQLVWKKRFIAGSVWEKPLKKHIDILEYDTFKNRQSEVKSLENFIATSLKIHVEFLTAESRGEITDYNSMVLNRIKELDHFTINSKFSAASHFQYTNQLELKEERERSKNKNYSLYQ</sequence>
<accession>A0ABN7X173</accession>
<organism evidence="1 2">
    <name type="scientific">Gigaspora margarita</name>
    <dbReference type="NCBI Taxonomy" id="4874"/>
    <lineage>
        <taxon>Eukaryota</taxon>
        <taxon>Fungi</taxon>
        <taxon>Fungi incertae sedis</taxon>
        <taxon>Mucoromycota</taxon>
        <taxon>Glomeromycotina</taxon>
        <taxon>Glomeromycetes</taxon>
        <taxon>Diversisporales</taxon>
        <taxon>Gigasporaceae</taxon>
        <taxon>Gigaspora</taxon>
    </lineage>
</organism>
<proteinExistence type="predicted"/>
<protein>
    <submittedName>
        <fullName evidence="1">2936_t:CDS:1</fullName>
    </submittedName>
</protein>